<dbReference type="OrthoDB" id="441812at2759"/>
<evidence type="ECO:0000313" key="1">
    <source>
        <dbReference type="EMBL" id="GAV26883.1"/>
    </source>
</evidence>
<dbReference type="EMBL" id="BDGI01000011">
    <property type="protein sequence ID" value="GAV26883.1"/>
    <property type="molecule type" value="Genomic_DNA"/>
</dbReference>
<accession>A0A1Q2YBT5</accession>
<sequence>MVLFAGEIKNKKELETWRENLRIKVNPNLRIENTKERGMGVFYTPVLKNESIERIELLRIPHTSSYNIYTLRTLVDENLNTEDKAIVKRTLSIIFTRSRGSSESLILIAYFIGFLIVSKKRRTGNSNDAGDARFKEAIGTYLSVLLDTTIGNLYGDHQDILEDFLSAFPGNVVLKNSIVDITSELWDEVTDTLNEEFLEKDEAIKVEEVLQLYETPLQEDAD</sequence>
<reference evidence="1 2" key="1">
    <citation type="submission" date="2016-08" db="EMBL/GenBank/DDBJ databases">
        <title>Whole genome shotgun sequence of Pichia membranifaciens KS47-1.</title>
        <authorList>
            <person name="Konishi M."/>
            <person name="Ishida M."/>
            <person name="Arakawa T."/>
            <person name="Kato Y."/>
            <person name="Horiuchi J."/>
        </authorList>
    </citation>
    <scope>NUCLEOTIDE SEQUENCE [LARGE SCALE GENOMIC DNA]</scope>
    <source>
        <strain evidence="1 2">KS47-1</strain>
    </source>
</reference>
<dbReference type="Proteomes" id="UP000186136">
    <property type="component" value="Unassembled WGS sequence"/>
</dbReference>
<dbReference type="AlphaFoldDB" id="A0A1Q2YBT5"/>
<comment type="caution">
    <text evidence="1">The sequence shown here is derived from an EMBL/GenBank/DDBJ whole genome shotgun (WGS) entry which is preliminary data.</text>
</comment>
<proteinExistence type="predicted"/>
<protein>
    <submittedName>
        <fullName evidence="1">Uncharacterized protein</fullName>
    </submittedName>
</protein>
<keyword evidence="2" id="KW-1185">Reference proteome</keyword>
<gene>
    <name evidence="1" type="ORF">PMKS-000344</name>
</gene>
<evidence type="ECO:0000313" key="2">
    <source>
        <dbReference type="Proteomes" id="UP000186136"/>
    </source>
</evidence>
<organism evidence="1 2">
    <name type="scientific">Pichia membranifaciens</name>
    <dbReference type="NCBI Taxonomy" id="4926"/>
    <lineage>
        <taxon>Eukaryota</taxon>
        <taxon>Fungi</taxon>
        <taxon>Dikarya</taxon>
        <taxon>Ascomycota</taxon>
        <taxon>Saccharomycotina</taxon>
        <taxon>Pichiomycetes</taxon>
        <taxon>Pichiales</taxon>
        <taxon>Pichiaceae</taxon>
        <taxon>Pichia</taxon>
    </lineage>
</organism>
<name>A0A1Q2YBT5_9ASCO</name>